<reference evidence="1 2" key="1">
    <citation type="journal article" date="2020" name="ISME J.">
        <title>Comparative genomics reveals insights into cyanobacterial evolution and habitat adaptation.</title>
        <authorList>
            <person name="Chen M.Y."/>
            <person name="Teng W.K."/>
            <person name="Zhao L."/>
            <person name="Hu C.X."/>
            <person name="Zhou Y.K."/>
            <person name="Han B.P."/>
            <person name="Song L.R."/>
            <person name="Shu W.S."/>
        </authorList>
    </citation>
    <scope>NUCLEOTIDE SEQUENCE [LARGE SCALE GENOMIC DNA]</scope>
    <source>
        <strain evidence="1 2">FACHB-196</strain>
    </source>
</reference>
<protein>
    <submittedName>
        <fullName evidence="1">Uncharacterized protein</fullName>
    </submittedName>
</protein>
<accession>A0ABR8FM47</accession>
<evidence type="ECO:0000313" key="1">
    <source>
        <dbReference type="EMBL" id="MBD2570009.1"/>
    </source>
</evidence>
<dbReference type="EMBL" id="JACJST010000020">
    <property type="protein sequence ID" value="MBD2570009.1"/>
    <property type="molecule type" value="Genomic_DNA"/>
</dbReference>
<organism evidence="1 2">
    <name type="scientific">Anabaena lutea FACHB-196</name>
    <dbReference type="NCBI Taxonomy" id="2692881"/>
    <lineage>
        <taxon>Bacteria</taxon>
        <taxon>Bacillati</taxon>
        <taxon>Cyanobacteriota</taxon>
        <taxon>Cyanophyceae</taxon>
        <taxon>Nostocales</taxon>
        <taxon>Nostocaceae</taxon>
        <taxon>Anabaena</taxon>
    </lineage>
</organism>
<keyword evidence="2" id="KW-1185">Reference proteome</keyword>
<comment type="caution">
    <text evidence="1">The sequence shown here is derived from an EMBL/GenBank/DDBJ whole genome shotgun (WGS) entry which is preliminary data.</text>
</comment>
<proteinExistence type="predicted"/>
<dbReference type="Proteomes" id="UP000640531">
    <property type="component" value="Unassembled WGS sequence"/>
</dbReference>
<gene>
    <name evidence="1" type="ORF">H6G59_19335</name>
</gene>
<sequence>MNDLNSLLNQSRINRSLFGQKIIASQKSRQGQGVVIGYDADLGYYSVQTVDGTIHQAESITTGAIANGQKVALILGSIPKIKAMPS</sequence>
<dbReference type="RefSeq" id="WP_190717344.1">
    <property type="nucleotide sequence ID" value="NZ_JACJST010000020.1"/>
</dbReference>
<name>A0ABR8FM47_9NOST</name>
<evidence type="ECO:0000313" key="2">
    <source>
        <dbReference type="Proteomes" id="UP000640531"/>
    </source>
</evidence>